<keyword evidence="2 4" id="KW-0808">Transferase</keyword>
<keyword evidence="8" id="KW-1185">Reference proteome</keyword>
<feature type="domain" description="Pyrimidine nucleoside phosphorylase C-terminal" evidence="6">
    <location>
        <begin position="436"/>
        <end position="503"/>
    </location>
</feature>
<dbReference type="InterPro" id="IPR017872">
    <property type="entry name" value="Pyrmidine_PPase_CS"/>
</dbReference>
<evidence type="ECO:0000256" key="1">
    <source>
        <dbReference type="ARBA" id="ARBA00022676"/>
    </source>
</evidence>
<dbReference type="HAMAP" id="MF_00703">
    <property type="entry name" value="Thymid_phosp_2"/>
    <property type="match status" value="1"/>
</dbReference>
<proteinExistence type="inferred from homology"/>
<feature type="compositionally biased region" description="Polar residues" evidence="5">
    <location>
        <begin position="544"/>
        <end position="562"/>
    </location>
</feature>
<evidence type="ECO:0000256" key="5">
    <source>
        <dbReference type="SAM" id="MobiDB-lite"/>
    </source>
</evidence>
<gene>
    <name evidence="7" type="ORF">LMG7141_00919</name>
</gene>
<dbReference type="NCBIfam" id="TIGR02645">
    <property type="entry name" value="ARCH_P_rylase"/>
    <property type="match status" value="1"/>
</dbReference>
<dbReference type="PROSITE" id="PS00647">
    <property type="entry name" value="THYMID_PHOSPHORYLASE"/>
    <property type="match status" value="1"/>
</dbReference>
<dbReference type="PANTHER" id="PTHR10515:SF0">
    <property type="entry name" value="THYMIDINE PHOSPHORYLASE"/>
    <property type="match status" value="1"/>
</dbReference>
<dbReference type="SUPFAM" id="SSF54680">
    <property type="entry name" value="Pyrimidine nucleoside phosphorylase C-terminal domain"/>
    <property type="match status" value="1"/>
</dbReference>
<dbReference type="NCBIfam" id="NF003338">
    <property type="entry name" value="PRK04350.1"/>
    <property type="match status" value="1"/>
</dbReference>
<evidence type="ECO:0000259" key="6">
    <source>
        <dbReference type="SMART" id="SM00941"/>
    </source>
</evidence>
<name>A0ABN9IE45_9RALS</name>
<evidence type="ECO:0000256" key="4">
    <source>
        <dbReference type="HAMAP-Rule" id="MF_00703"/>
    </source>
</evidence>
<dbReference type="Pfam" id="PF02885">
    <property type="entry name" value="Glycos_trans_3N"/>
    <property type="match status" value="1"/>
</dbReference>
<dbReference type="Gene3D" id="3.40.1030.10">
    <property type="entry name" value="Nucleoside phosphorylase/phosphoribosyltransferase catalytic domain"/>
    <property type="match status" value="1"/>
</dbReference>
<dbReference type="InterPro" id="IPR028579">
    <property type="entry name" value="Thym_Pase_Put"/>
</dbReference>
<dbReference type="InterPro" id="IPR000312">
    <property type="entry name" value="Glycosyl_Trfase_fam3"/>
</dbReference>
<dbReference type="Gene3D" id="3.90.1170.30">
    <property type="entry name" value="Pyrimidine nucleoside phosphorylase-like, C-terminal domain"/>
    <property type="match status" value="1"/>
</dbReference>
<dbReference type="Pfam" id="PF00591">
    <property type="entry name" value="Glycos_transf_3"/>
    <property type="match status" value="1"/>
</dbReference>
<dbReference type="EMBL" id="CATYWO010000001">
    <property type="protein sequence ID" value="CAJ0779701.1"/>
    <property type="molecule type" value="Genomic_DNA"/>
</dbReference>
<dbReference type="InterPro" id="IPR036320">
    <property type="entry name" value="Glycosyl_Trfase_fam3_N_dom_sf"/>
</dbReference>
<feature type="region of interest" description="Disordered" evidence="5">
    <location>
        <begin position="512"/>
        <end position="562"/>
    </location>
</feature>
<comment type="caution">
    <text evidence="7">The sequence shown here is derived from an EMBL/GenBank/DDBJ whole genome shotgun (WGS) entry which is preliminary data.</text>
</comment>
<sequence length="562" mass="59153">MLSPPEVTVLPDQLTFKPLGIDTWQEHVIYMHPDCAICRAEGFAAQARVEVRIGQLAVIATLNLVGSGLLETHEVSLSVSAAEHLLARPGDIVSVSHAPALESLRSVRAKIYGTHLDTHQLAGVISDISNERYADVHIAAFLSACAGGRMSVKETIDLTQAMVDSGERLKWDRPVVADKHCVGGLPGNRTSPIVVAIAAAAGLLLPKTSSRAITSPAGTADTMETLTRVALSASELRRVVDRVGASLAWGGALSLSPADDVLIRVERALDVDSDAQLVASILSKKIAAGSTHVVIDVPVGPTAKVRSLQDLERLRMLLERVARSFGVHVLIVRTDGMQPVGRGIGPALEARDVLAVLQRMPTAPFDLRERSLLLAGALLEFCGAAAPGTGQDVAAGVLDSGAAWRKFEEICEAQGGLWVPGEAVFRRDVVAEQDGIVVDIDNRHLARIAKLAGAPMRQVAGVETHVRLHDRVRVGQPLFTIHAQASGELEYSFAYARIHPAVALALSEQDAASGPVPAGAAPSPMDRASHQATQPPGAMASGEVTPQVSTTALSSSDGAGRL</sequence>
<comment type="similarity">
    <text evidence="4">Belongs to the thymidine/pyrimidine-nucleoside phosphorylase family. Type 2 subfamily.</text>
</comment>
<dbReference type="EC" id="2.4.2.4" evidence="4"/>
<keyword evidence="1 4" id="KW-0328">Glycosyltransferase</keyword>
<dbReference type="Gene3D" id="1.20.970.50">
    <property type="match status" value="1"/>
</dbReference>
<dbReference type="SUPFAM" id="SSF52418">
    <property type="entry name" value="Nucleoside phosphorylase/phosphoribosyltransferase catalytic domain"/>
    <property type="match status" value="1"/>
</dbReference>
<dbReference type="InterPro" id="IPR013466">
    <property type="entry name" value="Thymidine/AMP_Pase"/>
</dbReference>
<comment type="catalytic activity">
    <reaction evidence="3 4">
        <text>thymidine + phosphate = 2-deoxy-alpha-D-ribose 1-phosphate + thymine</text>
        <dbReference type="Rhea" id="RHEA:16037"/>
        <dbReference type="ChEBI" id="CHEBI:17748"/>
        <dbReference type="ChEBI" id="CHEBI:17821"/>
        <dbReference type="ChEBI" id="CHEBI:43474"/>
        <dbReference type="ChEBI" id="CHEBI:57259"/>
        <dbReference type="EC" id="2.4.2.4"/>
    </reaction>
</comment>
<dbReference type="GO" id="GO:0009032">
    <property type="term" value="F:thymidine phosphorylase activity"/>
    <property type="evidence" value="ECO:0007669"/>
    <property type="project" value="UniProtKB-EC"/>
</dbReference>
<dbReference type="InterPro" id="IPR013102">
    <property type="entry name" value="PYNP_C"/>
</dbReference>
<evidence type="ECO:0000313" key="7">
    <source>
        <dbReference type="EMBL" id="CAJ0779701.1"/>
    </source>
</evidence>
<accession>A0ABN9IE45</accession>
<evidence type="ECO:0000256" key="2">
    <source>
        <dbReference type="ARBA" id="ARBA00022679"/>
    </source>
</evidence>
<dbReference type="SMART" id="SM00941">
    <property type="entry name" value="PYNP_C"/>
    <property type="match status" value="1"/>
</dbReference>
<organism evidence="7 8">
    <name type="scientific">Ralstonia condita</name>
    <dbReference type="NCBI Taxonomy" id="3058600"/>
    <lineage>
        <taxon>Bacteria</taxon>
        <taxon>Pseudomonadati</taxon>
        <taxon>Pseudomonadota</taxon>
        <taxon>Betaproteobacteria</taxon>
        <taxon>Burkholderiales</taxon>
        <taxon>Burkholderiaceae</taxon>
        <taxon>Ralstonia</taxon>
    </lineage>
</organism>
<reference evidence="7 8" key="1">
    <citation type="submission" date="2023-07" db="EMBL/GenBank/DDBJ databases">
        <authorList>
            <person name="Peeters C."/>
        </authorList>
    </citation>
    <scope>NUCLEOTIDE SEQUENCE [LARGE SCALE GENOMIC DNA]</scope>
    <source>
        <strain evidence="7 8">LMG 7141</strain>
    </source>
</reference>
<dbReference type="PANTHER" id="PTHR10515">
    <property type="entry name" value="THYMIDINE PHOSPHORYLASE"/>
    <property type="match status" value="1"/>
</dbReference>
<evidence type="ECO:0000256" key="3">
    <source>
        <dbReference type="ARBA" id="ARBA00048550"/>
    </source>
</evidence>
<dbReference type="InterPro" id="IPR036566">
    <property type="entry name" value="PYNP-like_C_sf"/>
</dbReference>
<dbReference type="InterPro" id="IPR035902">
    <property type="entry name" value="Nuc_phospho_transferase"/>
</dbReference>
<dbReference type="InterPro" id="IPR017459">
    <property type="entry name" value="Glycosyl_Trfase_fam3_N_dom"/>
</dbReference>
<feature type="compositionally biased region" description="Low complexity" evidence="5">
    <location>
        <begin position="512"/>
        <end position="524"/>
    </location>
</feature>
<dbReference type="InterPro" id="IPR000053">
    <property type="entry name" value="Thymidine/pyrmidine_PPase"/>
</dbReference>
<dbReference type="Proteomes" id="UP001189616">
    <property type="component" value="Unassembled WGS sequence"/>
</dbReference>
<protein>
    <recommendedName>
        <fullName evidence="4">Putative thymidine phosphorylase</fullName>
        <ecNumber evidence="4">2.4.2.4</ecNumber>
    </recommendedName>
    <alternativeName>
        <fullName evidence="4">TdRPase</fullName>
    </alternativeName>
</protein>
<dbReference type="Pfam" id="PF07831">
    <property type="entry name" value="PYNP_C"/>
    <property type="match status" value="1"/>
</dbReference>
<dbReference type="SUPFAM" id="SSF47648">
    <property type="entry name" value="Nucleoside phosphorylase/phosphoribosyltransferase N-terminal domain"/>
    <property type="match status" value="1"/>
</dbReference>
<evidence type="ECO:0000313" key="8">
    <source>
        <dbReference type="Proteomes" id="UP001189616"/>
    </source>
</evidence>